<dbReference type="InterPro" id="IPR013780">
    <property type="entry name" value="Glyco_hydro_b"/>
</dbReference>
<keyword evidence="5" id="KW-0732">Signal</keyword>
<evidence type="ECO:0000313" key="12">
    <source>
        <dbReference type="EMBL" id="KAF7524828.1"/>
    </source>
</evidence>
<dbReference type="Proteomes" id="UP000701341">
    <property type="component" value="Unassembled WGS sequence"/>
</dbReference>
<dbReference type="AlphaFoldDB" id="A0A9P5GN89"/>
<dbReference type="OrthoDB" id="3237269at2759"/>
<proteinExistence type="inferred from homology"/>
<evidence type="ECO:0000256" key="8">
    <source>
        <dbReference type="ARBA" id="ARBA00023295"/>
    </source>
</evidence>
<organism evidence="12 13">
    <name type="scientific">Penicillium crustosum</name>
    <name type="common">Blue mold fungus</name>
    <dbReference type="NCBI Taxonomy" id="36656"/>
    <lineage>
        <taxon>Eukaryota</taxon>
        <taxon>Fungi</taxon>
        <taxon>Dikarya</taxon>
        <taxon>Ascomycota</taxon>
        <taxon>Pezizomycotina</taxon>
        <taxon>Eurotiomycetes</taxon>
        <taxon>Eurotiomycetidae</taxon>
        <taxon>Eurotiales</taxon>
        <taxon>Aspergillaceae</taxon>
        <taxon>Penicillium</taxon>
    </lineage>
</organism>
<evidence type="ECO:0000259" key="11">
    <source>
        <dbReference type="Pfam" id="PF21365"/>
    </source>
</evidence>
<evidence type="ECO:0000256" key="3">
    <source>
        <dbReference type="ARBA" id="ARBA00007806"/>
    </source>
</evidence>
<feature type="domain" description="Glycoside hydrolase family 31 TIM barrel" evidence="10">
    <location>
        <begin position="1"/>
        <end position="87"/>
    </location>
</feature>
<dbReference type="GO" id="GO:0005975">
    <property type="term" value="P:carbohydrate metabolic process"/>
    <property type="evidence" value="ECO:0007669"/>
    <property type="project" value="InterPro"/>
</dbReference>
<dbReference type="Pfam" id="PF21365">
    <property type="entry name" value="Glyco_hydro_31_3rd"/>
    <property type="match status" value="1"/>
</dbReference>
<comment type="pathway">
    <text evidence="2">Glycan metabolism.</text>
</comment>
<dbReference type="GO" id="GO:0006491">
    <property type="term" value="P:N-glycan processing"/>
    <property type="evidence" value="ECO:0007669"/>
    <property type="project" value="TreeGrafter"/>
</dbReference>
<evidence type="ECO:0000256" key="9">
    <source>
        <dbReference type="RuleBase" id="RU361185"/>
    </source>
</evidence>
<dbReference type="GO" id="GO:0004558">
    <property type="term" value="F:alpha-1,4-glucosidase activity"/>
    <property type="evidence" value="ECO:0007669"/>
    <property type="project" value="UniProtKB-EC"/>
</dbReference>
<dbReference type="InterPro" id="IPR000322">
    <property type="entry name" value="Glyco_hydro_31_TIM"/>
</dbReference>
<dbReference type="Gene3D" id="3.20.20.80">
    <property type="entry name" value="Glycosidases"/>
    <property type="match status" value="1"/>
</dbReference>
<keyword evidence="13" id="KW-1185">Reference proteome</keyword>
<evidence type="ECO:0000313" key="13">
    <source>
        <dbReference type="Proteomes" id="UP000701341"/>
    </source>
</evidence>
<evidence type="ECO:0000256" key="1">
    <source>
        <dbReference type="ARBA" id="ARBA00001657"/>
    </source>
</evidence>
<dbReference type="Gene3D" id="2.60.40.1180">
    <property type="entry name" value="Golgi alpha-mannosidase II"/>
    <property type="match status" value="1"/>
</dbReference>
<dbReference type="EC" id="3.2.1.20" evidence="4"/>
<comment type="similarity">
    <text evidence="3 9">Belongs to the glycosyl hydrolase 31 family.</text>
</comment>
<dbReference type="SUPFAM" id="SSF51011">
    <property type="entry name" value="Glycosyl hydrolase domain"/>
    <property type="match status" value="1"/>
</dbReference>
<keyword evidence="7" id="KW-0325">Glycoprotein</keyword>
<comment type="catalytic activity">
    <reaction evidence="1">
        <text>Hydrolysis of terminal, non-reducing (1-&gt;4)-linked alpha-D-glucose residues with release of alpha-D-glucose.</text>
        <dbReference type="EC" id="3.2.1.20"/>
    </reaction>
</comment>
<evidence type="ECO:0000256" key="6">
    <source>
        <dbReference type="ARBA" id="ARBA00022801"/>
    </source>
</evidence>
<sequence length="186" mass="21424">MSLPMILTNGVAGFPFAGADVGGFFNDPPEDLLTRWYQAGIWYPFFRAHSHIDTRRREPYLIAEPFRTIIIQAIRLRYQLLPVWYTAFQEASVTGMPIIRPQYYAFPNEEQGFPLDSQFWLGGSGLLIRPVVEQMDVTDIYLAGDEKYYDYFDFTIYQGASRHSVPAPIGKIPLFLHSGHIVPRRE</sequence>
<evidence type="ECO:0000256" key="4">
    <source>
        <dbReference type="ARBA" id="ARBA00012741"/>
    </source>
</evidence>
<comment type="caution">
    <text evidence="12">The sequence shown here is derived from an EMBL/GenBank/DDBJ whole genome shotgun (WGS) entry which is preliminary data.</text>
</comment>
<feature type="domain" description="Glycosyl hydrolase family 31 C-terminal" evidence="11">
    <location>
        <begin position="95"/>
        <end position="182"/>
    </location>
</feature>
<protein>
    <recommendedName>
        <fullName evidence="4">alpha-glucosidase</fullName>
        <ecNumber evidence="4">3.2.1.20</ecNumber>
    </recommendedName>
</protein>
<dbReference type="GO" id="GO:0017177">
    <property type="term" value="C:glucosidase II complex"/>
    <property type="evidence" value="ECO:0007669"/>
    <property type="project" value="TreeGrafter"/>
</dbReference>
<dbReference type="InterPro" id="IPR017853">
    <property type="entry name" value="GH"/>
</dbReference>
<evidence type="ECO:0000256" key="2">
    <source>
        <dbReference type="ARBA" id="ARBA00004881"/>
    </source>
</evidence>
<dbReference type="InterPro" id="IPR048395">
    <property type="entry name" value="Glyco_hydro_31_C"/>
</dbReference>
<evidence type="ECO:0000256" key="5">
    <source>
        <dbReference type="ARBA" id="ARBA00022729"/>
    </source>
</evidence>
<dbReference type="SUPFAM" id="SSF51445">
    <property type="entry name" value="(Trans)glycosidases"/>
    <property type="match status" value="1"/>
</dbReference>
<gene>
    <name evidence="12" type="ORF">PCG10_005411</name>
</gene>
<dbReference type="PANTHER" id="PTHR22762:SF54">
    <property type="entry name" value="BCDNA.GH04962"/>
    <property type="match status" value="1"/>
</dbReference>
<keyword evidence="8 9" id="KW-0326">Glycosidase</keyword>
<dbReference type="Pfam" id="PF01055">
    <property type="entry name" value="Glyco_hydro_31_2nd"/>
    <property type="match status" value="1"/>
</dbReference>
<accession>A0A9P5GN89</accession>
<dbReference type="PANTHER" id="PTHR22762">
    <property type="entry name" value="ALPHA-GLUCOSIDASE"/>
    <property type="match status" value="1"/>
</dbReference>
<dbReference type="EMBL" id="JAAOZQ010000033">
    <property type="protein sequence ID" value="KAF7524828.1"/>
    <property type="molecule type" value="Genomic_DNA"/>
</dbReference>
<reference evidence="12" key="1">
    <citation type="submission" date="2020-02" db="EMBL/GenBank/DDBJ databases">
        <authorList>
            <person name="Lichtner F.J."/>
        </authorList>
    </citation>
    <scope>NUCLEOTIDE SEQUENCE</scope>
    <source>
        <strain evidence="12">G10</strain>
    </source>
</reference>
<evidence type="ECO:0000259" key="10">
    <source>
        <dbReference type="Pfam" id="PF01055"/>
    </source>
</evidence>
<name>A0A9P5GN89_PENCR</name>
<evidence type="ECO:0000256" key="7">
    <source>
        <dbReference type="ARBA" id="ARBA00023180"/>
    </source>
</evidence>
<keyword evidence="6 9" id="KW-0378">Hydrolase</keyword>